<evidence type="ECO:0000313" key="2">
    <source>
        <dbReference type="EMBL" id="VDN09802.1"/>
    </source>
</evidence>
<proteinExistence type="predicted"/>
<keyword evidence="3" id="KW-1185">Reference proteome</keyword>
<feature type="domain" description="TRPM-like" evidence="1">
    <location>
        <begin position="5"/>
        <end position="76"/>
    </location>
</feature>
<dbReference type="InterPro" id="IPR057366">
    <property type="entry name" value="TRPM-like"/>
</dbReference>
<evidence type="ECO:0000313" key="3">
    <source>
        <dbReference type="Proteomes" id="UP000281553"/>
    </source>
</evidence>
<accession>A0A3P7NN47</accession>
<protein>
    <recommendedName>
        <fullName evidence="1">TRPM-like domain-containing protein</fullName>
    </recommendedName>
</protein>
<dbReference type="Proteomes" id="UP000281553">
    <property type="component" value="Unassembled WGS sequence"/>
</dbReference>
<dbReference type="Pfam" id="PF25508">
    <property type="entry name" value="TRPM2"/>
    <property type="match status" value="1"/>
</dbReference>
<name>A0A3P7NN47_DIBLA</name>
<evidence type="ECO:0000259" key="1">
    <source>
        <dbReference type="Pfam" id="PF25508"/>
    </source>
</evidence>
<sequence>MEYKLTNPQMHLFMWAVLTDSHEMAIALMNLCPKRTTLAEMGATMNRYMAKILPADDRASKQILEEYAVQFDKIAASS</sequence>
<organism evidence="2 3">
    <name type="scientific">Dibothriocephalus latus</name>
    <name type="common">Fish tapeworm</name>
    <name type="synonym">Diphyllobothrium latum</name>
    <dbReference type="NCBI Taxonomy" id="60516"/>
    <lineage>
        <taxon>Eukaryota</taxon>
        <taxon>Metazoa</taxon>
        <taxon>Spiralia</taxon>
        <taxon>Lophotrochozoa</taxon>
        <taxon>Platyhelminthes</taxon>
        <taxon>Cestoda</taxon>
        <taxon>Eucestoda</taxon>
        <taxon>Diphyllobothriidea</taxon>
        <taxon>Diphyllobothriidae</taxon>
        <taxon>Dibothriocephalus</taxon>
    </lineage>
</organism>
<gene>
    <name evidence="2" type="ORF">DILT_LOCUS5633</name>
</gene>
<dbReference type="EMBL" id="UYRU01047818">
    <property type="protein sequence ID" value="VDN09802.1"/>
    <property type="molecule type" value="Genomic_DNA"/>
</dbReference>
<reference evidence="2 3" key="1">
    <citation type="submission" date="2018-11" db="EMBL/GenBank/DDBJ databases">
        <authorList>
            <consortium name="Pathogen Informatics"/>
        </authorList>
    </citation>
    <scope>NUCLEOTIDE SEQUENCE [LARGE SCALE GENOMIC DNA]</scope>
</reference>
<dbReference type="AlphaFoldDB" id="A0A3P7NN47"/>